<feature type="domain" description="DUF306" evidence="2">
    <location>
        <begin position="141"/>
        <end position="243"/>
    </location>
</feature>
<dbReference type="EMBL" id="PIPJ01000004">
    <property type="protein sequence ID" value="RUO20824.1"/>
    <property type="molecule type" value="Genomic_DNA"/>
</dbReference>
<gene>
    <name evidence="3" type="ORF">CWE08_06905</name>
</gene>
<dbReference type="AlphaFoldDB" id="A0A432VWF3"/>
<evidence type="ECO:0000259" key="2">
    <source>
        <dbReference type="Pfam" id="PF03724"/>
    </source>
</evidence>
<accession>A0A432VWF3</accession>
<dbReference type="InterPro" id="IPR005184">
    <property type="entry name" value="DUF306_Meta_HslJ"/>
</dbReference>
<dbReference type="Pfam" id="PF03724">
    <property type="entry name" value="META"/>
    <property type="match status" value="1"/>
</dbReference>
<protein>
    <recommendedName>
        <fullName evidence="2">DUF306 domain-containing protein</fullName>
    </recommendedName>
</protein>
<proteinExistence type="predicted"/>
<feature type="chain" id="PRO_5019011247" description="DUF306 domain-containing protein" evidence="1">
    <location>
        <begin position="27"/>
        <end position="248"/>
    </location>
</feature>
<keyword evidence="1" id="KW-0732">Signal</keyword>
<sequence length="248" mass="27139">MANTPGNVHNHNLKALFLLASGLALSACSSPTETTACCVEDTGEILLEARGNEPFWNLILYETRVELNRMSEEQLQFAWQERAVGEYNLFSENAGEIVGTAKIIEEVCRDTMTGMPYPKRAEVTVGEQQLSGCAGSPIELLAGPEWRITHVQGEAIAESVAVSINFGENGEVYGNSGCNRFVGEYVLTGENFQLHQLASTRMACSEIQMATENQVLEALSDVVRFDIETDNVLELITSSGTRLRSVLN</sequence>
<reference evidence="4" key="1">
    <citation type="journal article" date="2018" name="Front. Microbiol.">
        <title>Genome-Based Analysis Reveals the Taxonomy and Diversity of the Family Idiomarinaceae.</title>
        <authorList>
            <person name="Liu Y."/>
            <person name="Lai Q."/>
            <person name="Shao Z."/>
        </authorList>
    </citation>
    <scope>NUCLEOTIDE SEQUENCE [LARGE SCALE GENOMIC DNA]</scope>
    <source>
        <strain evidence="4">GBPy7</strain>
    </source>
</reference>
<dbReference type="PANTHER" id="PTHR35535:SF1">
    <property type="entry name" value="HEAT SHOCK PROTEIN HSLJ"/>
    <property type="match status" value="1"/>
</dbReference>
<dbReference type="InterPro" id="IPR038670">
    <property type="entry name" value="HslJ-like_sf"/>
</dbReference>
<dbReference type="InterPro" id="IPR053147">
    <property type="entry name" value="Hsp_HslJ-like"/>
</dbReference>
<evidence type="ECO:0000313" key="4">
    <source>
        <dbReference type="Proteomes" id="UP000288395"/>
    </source>
</evidence>
<feature type="signal peptide" evidence="1">
    <location>
        <begin position="1"/>
        <end position="26"/>
    </location>
</feature>
<evidence type="ECO:0000313" key="3">
    <source>
        <dbReference type="EMBL" id="RUO20824.1"/>
    </source>
</evidence>
<dbReference type="RefSeq" id="WP_126767030.1">
    <property type="nucleotide sequence ID" value="NZ_PIPJ01000004.1"/>
</dbReference>
<comment type="caution">
    <text evidence="3">The sequence shown here is derived from an EMBL/GenBank/DDBJ whole genome shotgun (WGS) entry which is preliminary data.</text>
</comment>
<dbReference type="Gene3D" id="2.40.128.270">
    <property type="match status" value="1"/>
</dbReference>
<keyword evidence="4" id="KW-1185">Reference proteome</keyword>
<evidence type="ECO:0000256" key="1">
    <source>
        <dbReference type="SAM" id="SignalP"/>
    </source>
</evidence>
<dbReference type="OrthoDB" id="5348860at2"/>
<organism evidence="3 4">
    <name type="scientific">Aliidiomarina iranensis</name>
    <dbReference type="NCBI Taxonomy" id="1434071"/>
    <lineage>
        <taxon>Bacteria</taxon>
        <taxon>Pseudomonadati</taxon>
        <taxon>Pseudomonadota</taxon>
        <taxon>Gammaproteobacteria</taxon>
        <taxon>Alteromonadales</taxon>
        <taxon>Idiomarinaceae</taxon>
        <taxon>Aliidiomarina</taxon>
    </lineage>
</organism>
<name>A0A432VWF3_9GAMM</name>
<dbReference type="Proteomes" id="UP000288395">
    <property type="component" value="Unassembled WGS sequence"/>
</dbReference>
<dbReference type="PANTHER" id="PTHR35535">
    <property type="entry name" value="HEAT SHOCK PROTEIN HSLJ"/>
    <property type="match status" value="1"/>
</dbReference>